<comment type="caution">
    <text evidence="1">The sequence shown here is derived from an EMBL/GenBank/DDBJ whole genome shotgun (WGS) entry which is preliminary data.</text>
</comment>
<dbReference type="AlphaFoldDB" id="A0A2V4TY87"/>
<sequence>MTALYAHIEPADDPAFIWLRTSAGPKPERKPAMLVARSELNAVLLMLFDAAQTGAGTC</sequence>
<reference evidence="1 2" key="1">
    <citation type="submission" date="2018-06" db="EMBL/GenBank/DDBJ databases">
        <title>Genomic Encyclopedia of Type Strains, Phase IV (KMG-V): Genome sequencing to study the core and pangenomes of soil and plant-associated prokaryotes.</title>
        <authorList>
            <person name="Whitman W."/>
        </authorList>
    </citation>
    <scope>NUCLEOTIDE SEQUENCE [LARGE SCALE GENOMIC DNA]</scope>
    <source>
        <strain evidence="1 2">SRCL-318</strain>
    </source>
</reference>
<dbReference type="Proteomes" id="UP000247772">
    <property type="component" value="Unassembled WGS sequence"/>
</dbReference>
<protein>
    <submittedName>
        <fullName evidence="1">Uncharacterized protein</fullName>
    </submittedName>
</protein>
<dbReference type="RefSeq" id="WP_181439916.1">
    <property type="nucleotide sequence ID" value="NZ_QJSQ01000008.1"/>
</dbReference>
<organism evidence="1 2">
    <name type="scientific">Paraburkholderia silvatlantica</name>
    <dbReference type="NCBI Taxonomy" id="321895"/>
    <lineage>
        <taxon>Bacteria</taxon>
        <taxon>Pseudomonadati</taxon>
        <taxon>Pseudomonadota</taxon>
        <taxon>Betaproteobacteria</taxon>
        <taxon>Burkholderiales</taxon>
        <taxon>Burkholderiaceae</taxon>
        <taxon>Paraburkholderia</taxon>
    </lineage>
</organism>
<proteinExistence type="predicted"/>
<evidence type="ECO:0000313" key="1">
    <source>
        <dbReference type="EMBL" id="PYE23143.1"/>
    </source>
</evidence>
<evidence type="ECO:0000313" key="2">
    <source>
        <dbReference type="Proteomes" id="UP000247772"/>
    </source>
</evidence>
<dbReference type="EMBL" id="QJSQ01000008">
    <property type="protein sequence ID" value="PYE23143.1"/>
    <property type="molecule type" value="Genomic_DNA"/>
</dbReference>
<accession>A0A2V4TY87</accession>
<gene>
    <name evidence="1" type="ORF">C7410_10840</name>
</gene>
<name>A0A2V4TY87_9BURK</name>